<dbReference type="AlphaFoldDB" id="A0A5B8CSS9"/>
<reference evidence="3" key="1">
    <citation type="journal article" date="2019" name="ISME J.">
        <title>Evolution in action: habitat transition from sediment to the pelagial leads to genome streamlining in Methylophilaceae.</title>
        <authorList>
            <person name="Salcher M."/>
            <person name="Schaefle D."/>
            <person name="Kaspar M."/>
            <person name="Neuenschwander S.M."/>
            <person name="Ghai R."/>
        </authorList>
    </citation>
    <scope>NUCLEOTIDE SEQUENCE [LARGE SCALE GENOMIC DNA]</scope>
    <source>
        <strain evidence="3">MMS-M-51</strain>
    </source>
</reference>
<evidence type="ECO:0000313" key="3">
    <source>
        <dbReference type="Proteomes" id="UP000311008"/>
    </source>
</evidence>
<accession>A0A5B8CSS9</accession>
<evidence type="ECO:0000256" key="1">
    <source>
        <dbReference type="SAM" id="Phobius"/>
    </source>
</evidence>
<keyword evidence="3" id="KW-1185">Reference proteome</keyword>
<dbReference type="Gene3D" id="3.90.550.10">
    <property type="entry name" value="Spore Coat Polysaccharide Biosynthesis Protein SpsA, Chain A"/>
    <property type="match status" value="1"/>
</dbReference>
<proteinExistence type="predicted"/>
<feature type="transmembrane region" description="Helical" evidence="1">
    <location>
        <begin position="7"/>
        <end position="32"/>
    </location>
</feature>
<dbReference type="KEGG" id="mmec:FIU01_06485"/>
<dbReference type="InterPro" id="IPR029044">
    <property type="entry name" value="Nucleotide-diphossugar_trans"/>
</dbReference>
<organism evidence="2 3">
    <name type="scientific">Methylophilus medardicus</name>
    <dbReference type="NCBI Taxonomy" id="2588534"/>
    <lineage>
        <taxon>Bacteria</taxon>
        <taxon>Pseudomonadati</taxon>
        <taxon>Pseudomonadota</taxon>
        <taxon>Betaproteobacteria</taxon>
        <taxon>Nitrosomonadales</taxon>
        <taxon>Methylophilaceae</taxon>
        <taxon>Methylophilus</taxon>
    </lineage>
</organism>
<dbReference type="InterPro" id="IPR050256">
    <property type="entry name" value="Glycosyltransferase_2"/>
</dbReference>
<protein>
    <submittedName>
        <fullName evidence="2">Glycosyltransferase</fullName>
    </submittedName>
</protein>
<keyword evidence="1" id="KW-1133">Transmembrane helix</keyword>
<dbReference type="PANTHER" id="PTHR48090">
    <property type="entry name" value="UNDECAPRENYL-PHOSPHATE 4-DEOXY-4-FORMAMIDO-L-ARABINOSE TRANSFERASE-RELATED"/>
    <property type="match status" value="1"/>
</dbReference>
<feature type="transmembrane region" description="Helical" evidence="1">
    <location>
        <begin position="362"/>
        <end position="382"/>
    </location>
</feature>
<dbReference type="CDD" id="cd06438">
    <property type="entry name" value="EpsO_like"/>
    <property type="match status" value="1"/>
</dbReference>
<evidence type="ECO:0000313" key="2">
    <source>
        <dbReference type="EMBL" id="QDC44200.1"/>
    </source>
</evidence>
<dbReference type="GO" id="GO:0016740">
    <property type="term" value="F:transferase activity"/>
    <property type="evidence" value="ECO:0007669"/>
    <property type="project" value="UniProtKB-KW"/>
</dbReference>
<dbReference type="OrthoDB" id="9797391at2"/>
<keyword evidence="1" id="KW-0812">Transmembrane</keyword>
<keyword evidence="1" id="KW-0472">Membrane</keyword>
<dbReference type="SUPFAM" id="SSF53448">
    <property type="entry name" value="Nucleotide-diphospho-sugar transferases"/>
    <property type="match status" value="1"/>
</dbReference>
<sequence>MLIVAEVLFFTLLAILAIPVLTFCLQILVAVLPGYRNQKVEAQSATVALLIPAHNESAGISETLASIQKAATPNTRIVVIADNCTDNTAEIARQLGAEVIERSHETLRGKGYALDFGIQYLRNNPPEVMIVFDADCIVYPDTINALVQAVVTGKRAVQALYLIQAKPNSPVKTKLAEFAYVVKSWTRPLGFHRLGMPMQLMGSGMAFPWQHVKGANLAKGYIVEDMKLGIDLAEQHLAPKFCPEAYVTSEFPMNDEGAASQRKRWEHGHIGMIVQEGLPLLFKGIRTANIEMIAMALDLCVPPVALLFLLSGLFAMVSAGLMLATNAYFPWGYGVIQFLLLSTFVMISWFKHGSKILPFFELLTYAPVYAISKIQLYAKFFVNRQIEWVKSKRD</sequence>
<name>A0A5B8CSS9_9PROT</name>
<feature type="transmembrane region" description="Helical" evidence="1">
    <location>
        <begin position="331"/>
        <end position="350"/>
    </location>
</feature>
<dbReference type="EMBL" id="CP040946">
    <property type="protein sequence ID" value="QDC44200.1"/>
    <property type="molecule type" value="Genomic_DNA"/>
</dbReference>
<dbReference type="Pfam" id="PF13641">
    <property type="entry name" value="Glyco_tranf_2_3"/>
    <property type="match status" value="1"/>
</dbReference>
<feature type="transmembrane region" description="Helical" evidence="1">
    <location>
        <begin position="304"/>
        <end position="324"/>
    </location>
</feature>
<gene>
    <name evidence="2" type="ORF">FIU01_06485</name>
</gene>
<dbReference type="RefSeq" id="WP_140003532.1">
    <property type="nucleotide sequence ID" value="NZ_CP040946.1"/>
</dbReference>
<dbReference type="PANTHER" id="PTHR48090:SF6">
    <property type="entry name" value="SLR5056 PROTEIN"/>
    <property type="match status" value="1"/>
</dbReference>
<dbReference type="Proteomes" id="UP000311008">
    <property type="component" value="Chromosome"/>
</dbReference>
<keyword evidence="2" id="KW-0808">Transferase</keyword>